<gene>
    <name evidence="3" type="ORF">QO006_003749</name>
</gene>
<feature type="signal peptide" evidence="2">
    <location>
        <begin position="1"/>
        <end position="18"/>
    </location>
</feature>
<dbReference type="RefSeq" id="WP_307469357.1">
    <property type="nucleotide sequence ID" value="NZ_JAURUR010000023.1"/>
</dbReference>
<dbReference type="PRINTS" id="PR01400">
    <property type="entry name" value="TACYTOLYSIN"/>
</dbReference>
<evidence type="ECO:0000256" key="2">
    <source>
        <dbReference type="SAM" id="SignalP"/>
    </source>
</evidence>
<dbReference type="Gene3D" id="3.40.30.40">
    <property type="entry name" value="Perfringolysin"/>
    <property type="match status" value="1"/>
</dbReference>
<accession>A0ABT9MII4</accession>
<dbReference type="Pfam" id="PF01289">
    <property type="entry name" value="Thiol_cytolysin"/>
    <property type="match status" value="1"/>
</dbReference>
<proteinExistence type="predicted"/>
<dbReference type="InterPro" id="IPR001869">
    <property type="entry name" value="Thiol_cytolysin"/>
</dbReference>
<evidence type="ECO:0000256" key="1">
    <source>
        <dbReference type="SAM" id="MobiDB-lite"/>
    </source>
</evidence>
<dbReference type="EMBL" id="JAURUR010000023">
    <property type="protein sequence ID" value="MDP9766284.1"/>
    <property type="molecule type" value="Genomic_DNA"/>
</dbReference>
<dbReference type="SUPFAM" id="SSF56978">
    <property type="entry name" value="Perfringolysin"/>
    <property type="match status" value="1"/>
</dbReference>
<evidence type="ECO:0000313" key="4">
    <source>
        <dbReference type="Proteomes" id="UP001232163"/>
    </source>
</evidence>
<keyword evidence="4" id="KW-1185">Reference proteome</keyword>
<keyword evidence="2" id="KW-0732">Signal</keyword>
<dbReference type="Gene3D" id="3.30.1040.20">
    <property type="match status" value="1"/>
</dbReference>
<dbReference type="Gene3D" id="3.90.840.10">
    <property type="entry name" value="Thiol-activated cytolysin superfamily/Thiol-activated cytolysin, alpha-beta domain"/>
    <property type="match status" value="1"/>
</dbReference>
<feature type="region of interest" description="Disordered" evidence="1">
    <location>
        <begin position="72"/>
        <end position="96"/>
    </location>
</feature>
<reference evidence="3 4" key="1">
    <citation type="submission" date="2023-07" db="EMBL/GenBank/DDBJ databases">
        <title>Genomic Encyclopedia of Type Strains, Phase IV (KMG-IV): sequencing the most valuable type-strain genomes for metagenomic binning, comparative biology and taxonomic classification.</title>
        <authorList>
            <person name="Goeker M."/>
        </authorList>
    </citation>
    <scope>NUCLEOTIDE SEQUENCE [LARGE SCALE GENOMIC DNA]</scope>
    <source>
        <strain evidence="3 4">NIO-1023</strain>
    </source>
</reference>
<dbReference type="InterPro" id="IPR036363">
    <property type="entry name" value="Thiol_cytolysin_ab_sf"/>
</dbReference>
<comment type="caution">
    <text evidence="3">The sequence shown here is derived from an EMBL/GenBank/DDBJ whole genome shotgun (WGS) entry which is preliminary data.</text>
</comment>
<evidence type="ECO:0008006" key="5">
    <source>
        <dbReference type="Google" id="ProtNLM"/>
    </source>
</evidence>
<sequence length="560" mass="60823">MNARRALSAALLSTTALAQGPVILPINPVRPGPVIPVIPTNPGVTPPPVRTDLLIPADLVAYFRNLQRSSPLTKPTGLNTSAPGPAATTAVPGSGGAPLACTTRKVNMQSAPERFAASGYDQDKLWLGSLLQAQSLKDGIGGLRAAYVPEDKRLPLKITSAAPVAIASQTIQPNQSAYNVALAKIRQGMQGTALGSTVSYRITEEKSFESSALKLGLNAHYLTARVSGEFQSSTTTSRNRVTAVFMQEAFTENVVLNSVPAAGLFHDLSVEGAAEFEKTRQWGPGNPPVLVNSITYGRLLFVSMESNYSAAEMQIALKAAYEGAAAGGDASLNVQTSKVLADSTFDVYAVGGNEEAVTSLIRTQQLASYFEKTTNPTTFQPISFTVINLADGTKAADLRAGEYAETTCNLASMKLYLKVQVYAQDTDDNSYDDVYGTMHVNGTQLWRRGTEDPYELYRGTTVYLYPEDTRYIYNRGTTPFTLDADMTTDQYAKFEASFTDFDKWPNGDDFLGSVNENINVSAVARYFRDNPSATFYPYRDLPLRAKDNTYQIKITFYKGW</sequence>
<feature type="compositionally biased region" description="Low complexity" evidence="1">
    <location>
        <begin position="80"/>
        <end position="92"/>
    </location>
</feature>
<organism evidence="3 4">
    <name type="scientific">Deinococcus enclensis</name>
    <dbReference type="NCBI Taxonomy" id="1049582"/>
    <lineage>
        <taxon>Bacteria</taxon>
        <taxon>Thermotogati</taxon>
        <taxon>Deinococcota</taxon>
        <taxon>Deinococci</taxon>
        <taxon>Deinococcales</taxon>
        <taxon>Deinococcaceae</taxon>
        <taxon>Deinococcus</taxon>
    </lineage>
</organism>
<evidence type="ECO:0000313" key="3">
    <source>
        <dbReference type="EMBL" id="MDP9766284.1"/>
    </source>
</evidence>
<feature type="chain" id="PRO_5045449242" description="Thiol-activated cytolysin" evidence="2">
    <location>
        <begin position="19"/>
        <end position="560"/>
    </location>
</feature>
<dbReference type="InterPro" id="IPR036359">
    <property type="entry name" value="Thiol_cytolysin_sf"/>
</dbReference>
<protein>
    <recommendedName>
        <fullName evidence="5">Thiol-activated cytolysin</fullName>
    </recommendedName>
</protein>
<dbReference type="Proteomes" id="UP001232163">
    <property type="component" value="Unassembled WGS sequence"/>
</dbReference>
<name>A0ABT9MII4_9DEIO</name>